<sequence>MDTKIVFITGANTGIGYETVKALIQSKKQTYHIFMGSRELPKAYAARDRLEGLLRPSSSTVEVIQIDVTNDASIKAAVKYVEDKFGWINVLINNAGAAFDGTFDQDGPNLRAIFNNTYDVNVTGAQITTYHFAPLLINSPNARLLFFSSNNANLSAAFKNFIPTWAPRPEAGWPKDGLVTYQGYKCSKAALNMCMLIWYQLLKDNGVKTFAISPGLLATNLGGHTPEKMRKMGAEDAALGGNLVRSVVEGERDSDVGRVITRDGVQDW</sequence>
<protein>
    <submittedName>
        <fullName evidence="2">Short chain dehydrogenase</fullName>
    </submittedName>
</protein>
<accession>A0A179EZ94</accession>
<dbReference type="Gene3D" id="3.40.50.720">
    <property type="entry name" value="NAD(P)-binding Rossmann-like Domain"/>
    <property type="match status" value="1"/>
</dbReference>
<dbReference type="GeneID" id="28853501"/>
<dbReference type="Pfam" id="PF00106">
    <property type="entry name" value="adh_short"/>
    <property type="match status" value="1"/>
</dbReference>
<dbReference type="PANTHER" id="PTHR43544:SF32">
    <property type="entry name" value="CHAIN DEHYDROGENASE, PUTATIVE (AFU_ORTHOLOGUE AFUA_5G01530)-RELATED"/>
    <property type="match status" value="1"/>
</dbReference>
<dbReference type="RefSeq" id="XP_018136662.1">
    <property type="nucleotide sequence ID" value="XM_018289507.1"/>
</dbReference>
<dbReference type="PRINTS" id="PR00081">
    <property type="entry name" value="GDHRDH"/>
</dbReference>
<proteinExistence type="inferred from homology"/>
<reference evidence="2 3" key="1">
    <citation type="journal article" date="2016" name="PLoS Pathog.">
        <title>Biosynthesis of antibiotic leucinostatins in bio-control fungus Purpureocillium lilacinum and their inhibition on phytophthora revealed by genome mining.</title>
        <authorList>
            <person name="Wang G."/>
            <person name="Liu Z."/>
            <person name="Lin R."/>
            <person name="Li E."/>
            <person name="Mao Z."/>
            <person name="Ling J."/>
            <person name="Yang Y."/>
            <person name="Yin W.B."/>
            <person name="Xie B."/>
        </authorList>
    </citation>
    <scope>NUCLEOTIDE SEQUENCE [LARGE SCALE GENOMIC DNA]</scope>
    <source>
        <strain evidence="2">170</strain>
    </source>
</reference>
<dbReference type="PANTHER" id="PTHR43544">
    <property type="entry name" value="SHORT-CHAIN DEHYDROGENASE/REDUCTASE"/>
    <property type="match status" value="1"/>
</dbReference>
<evidence type="ECO:0000313" key="3">
    <source>
        <dbReference type="Proteomes" id="UP000078397"/>
    </source>
</evidence>
<dbReference type="KEGG" id="pchm:VFPPC_11267"/>
<dbReference type="GO" id="GO:0016491">
    <property type="term" value="F:oxidoreductase activity"/>
    <property type="evidence" value="ECO:0007669"/>
    <property type="project" value="TreeGrafter"/>
</dbReference>
<gene>
    <name evidence="2" type="ORF">VFPPC_11267</name>
</gene>
<organism evidence="2 3">
    <name type="scientific">Pochonia chlamydosporia 170</name>
    <dbReference type="NCBI Taxonomy" id="1380566"/>
    <lineage>
        <taxon>Eukaryota</taxon>
        <taxon>Fungi</taxon>
        <taxon>Dikarya</taxon>
        <taxon>Ascomycota</taxon>
        <taxon>Pezizomycotina</taxon>
        <taxon>Sordariomycetes</taxon>
        <taxon>Hypocreomycetidae</taxon>
        <taxon>Hypocreales</taxon>
        <taxon>Clavicipitaceae</taxon>
        <taxon>Pochonia</taxon>
    </lineage>
</organism>
<comment type="caution">
    <text evidence="2">The sequence shown here is derived from an EMBL/GenBank/DDBJ whole genome shotgun (WGS) entry which is preliminary data.</text>
</comment>
<dbReference type="EMBL" id="LSBJ02000017">
    <property type="protein sequence ID" value="OAQ58515.1"/>
    <property type="molecule type" value="Genomic_DNA"/>
</dbReference>
<dbReference type="GO" id="GO:0005737">
    <property type="term" value="C:cytoplasm"/>
    <property type="evidence" value="ECO:0007669"/>
    <property type="project" value="TreeGrafter"/>
</dbReference>
<evidence type="ECO:0000313" key="2">
    <source>
        <dbReference type="EMBL" id="OAQ58515.1"/>
    </source>
</evidence>
<comment type="similarity">
    <text evidence="1">Belongs to the short-chain dehydrogenases/reductases (SDR) family.</text>
</comment>
<dbReference type="InterPro" id="IPR051468">
    <property type="entry name" value="Fungal_SecMetab_SDRs"/>
</dbReference>
<keyword evidence="3" id="KW-1185">Reference proteome</keyword>
<evidence type="ECO:0000256" key="1">
    <source>
        <dbReference type="ARBA" id="ARBA00006484"/>
    </source>
</evidence>
<dbReference type="GO" id="GO:0019748">
    <property type="term" value="P:secondary metabolic process"/>
    <property type="evidence" value="ECO:0007669"/>
    <property type="project" value="TreeGrafter"/>
</dbReference>
<dbReference type="InterPro" id="IPR036291">
    <property type="entry name" value="NAD(P)-bd_dom_sf"/>
</dbReference>
<dbReference type="AlphaFoldDB" id="A0A179EZ94"/>
<dbReference type="InterPro" id="IPR002347">
    <property type="entry name" value="SDR_fam"/>
</dbReference>
<dbReference type="SUPFAM" id="SSF51735">
    <property type="entry name" value="NAD(P)-binding Rossmann-fold domains"/>
    <property type="match status" value="1"/>
</dbReference>
<dbReference type="OrthoDB" id="1933717at2759"/>
<name>A0A179EZ94_METCM</name>
<dbReference type="Proteomes" id="UP000078397">
    <property type="component" value="Unassembled WGS sequence"/>
</dbReference>